<keyword evidence="3" id="KW-1185">Reference proteome</keyword>
<accession>Q2RUB6</accession>
<dbReference type="PhylomeDB" id="Q2RUB6"/>
<dbReference type="KEGG" id="rru:Rru_A1478"/>
<evidence type="ECO:0000313" key="3">
    <source>
        <dbReference type="Proteomes" id="UP000001929"/>
    </source>
</evidence>
<evidence type="ECO:0000259" key="1">
    <source>
        <dbReference type="SMART" id="SM00382"/>
    </source>
</evidence>
<dbReference type="Proteomes" id="UP000001929">
    <property type="component" value="Chromosome"/>
</dbReference>
<dbReference type="PATRIC" id="fig|269796.9.peg.1550"/>
<dbReference type="HOGENOM" id="CLU_073290_2_1_5"/>
<keyword evidence="2" id="KW-0808">Transferase</keyword>
<name>Q2RUB6_RHORT</name>
<gene>
    <name evidence="2" type="ordered locus">Rru_A1478</name>
</gene>
<sequence>MTRSRRGALARSSEGGPFPTADPVADRALCGWRVRSVIDLPELPLWTRDDRLPDVTIAFGRVTPVESASPGMNWHVVGEGRFRFTVASVGSYRISRGRVITIDPQAGVVASAVRQYLLGTAFGVLCHQRGLLPLHASCVAINGRAVAIAGASGAGKSSLAAALVRLGYPLLGDDVCVIDASEINAPHVLPAIPRLKLWRDVLDTFGLIVDPAARILEGIDKYQAQALADRPPPPPPQVPLPLGVVYYLDQAESPDDEGFHAIRGAERAAALAGAVYRRKMGLAMGLLPQIFTATMTVGALVPGHRLLRHGDLSGLDALARSVAARQEGRG</sequence>
<dbReference type="SMART" id="SM00382">
    <property type="entry name" value="AAA"/>
    <property type="match status" value="1"/>
</dbReference>
<dbReference type="Gene3D" id="3.40.50.300">
    <property type="entry name" value="P-loop containing nucleotide triphosphate hydrolases"/>
    <property type="match status" value="1"/>
</dbReference>
<dbReference type="EMBL" id="CP000230">
    <property type="protein sequence ID" value="ABC22279.1"/>
    <property type="molecule type" value="Genomic_DNA"/>
</dbReference>
<dbReference type="EC" id="2.7.1.-" evidence="2"/>
<reference evidence="2 3" key="1">
    <citation type="journal article" date="2011" name="Stand. Genomic Sci.">
        <title>Complete genome sequence of Rhodospirillum rubrum type strain (S1).</title>
        <authorList>
            <person name="Munk A.C."/>
            <person name="Copeland A."/>
            <person name="Lucas S."/>
            <person name="Lapidus A."/>
            <person name="Del Rio T.G."/>
            <person name="Barry K."/>
            <person name="Detter J.C."/>
            <person name="Hammon N."/>
            <person name="Israni S."/>
            <person name="Pitluck S."/>
            <person name="Brettin T."/>
            <person name="Bruce D."/>
            <person name="Han C."/>
            <person name="Tapia R."/>
            <person name="Gilna P."/>
            <person name="Schmutz J."/>
            <person name="Larimer F."/>
            <person name="Land M."/>
            <person name="Kyrpides N.C."/>
            <person name="Mavromatis K."/>
            <person name="Richardson P."/>
            <person name="Rohde M."/>
            <person name="Goker M."/>
            <person name="Klenk H.P."/>
            <person name="Zhang Y."/>
            <person name="Roberts G.P."/>
            <person name="Reslewic S."/>
            <person name="Schwartz D.C."/>
        </authorList>
    </citation>
    <scope>NUCLEOTIDE SEQUENCE [LARGE SCALE GENOMIC DNA]</scope>
    <source>
        <strain evidence="3">ATCC 11170 / ATH 1.1.1 / DSM 467 / LMG 4362 / NCIMB 8255 / S1</strain>
    </source>
</reference>
<dbReference type="InterPro" id="IPR027417">
    <property type="entry name" value="P-loop_NTPase"/>
</dbReference>
<dbReference type="eggNOG" id="COG1493">
    <property type="taxonomic scope" value="Bacteria"/>
</dbReference>
<protein>
    <submittedName>
        <fullName evidence="2">Hpr(Ser) kinase/phosphatase</fullName>
        <ecNumber evidence="2">2.7.1.-</ecNumber>
    </submittedName>
</protein>
<feature type="domain" description="AAA+ ATPase" evidence="1">
    <location>
        <begin position="142"/>
        <end position="316"/>
    </location>
</feature>
<proteinExistence type="predicted"/>
<dbReference type="STRING" id="269796.Rru_A1478"/>
<dbReference type="GO" id="GO:0016301">
    <property type="term" value="F:kinase activity"/>
    <property type="evidence" value="ECO:0007669"/>
    <property type="project" value="UniProtKB-KW"/>
</dbReference>
<organism evidence="2 3">
    <name type="scientific">Rhodospirillum rubrum (strain ATCC 11170 / ATH 1.1.1 / DSM 467 / LMG 4362 / NCIMB 8255 / S1)</name>
    <dbReference type="NCBI Taxonomy" id="269796"/>
    <lineage>
        <taxon>Bacteria</taxon>
        <taxon>Pseudomonadati</taxon>
        <taxon>Pseudomonadota</taxon>
        <taxon>Alphaproteobacteria</taxon>
        <taxon>Rhodospirillales</taxon>
        <taxon>Rhodospirillaceae</taxon>
        <taxon>Rhodospirillum</taxon>
    </lineage>
</organism>
<dbReference type="AlphaFoldDB" id="Q2RUB6"/>
<dbReference type="SUPFAM" id="SSF53795">
    <property type="entry name" value="PEP carboxykinase-like"/>
    <property type="match status" value="1"/>
</dbReference>
<dbReference type="InterPro" id="IPR003593">
    <property type="entry name" value="AAA+_ATPase"/>
</dbReference>
<evidence type="ECO:0000313" key="2">
    <source>
        <dbReference type="EMBL" id="ABC22279.1"/>
    </source>
</evidence>
<dbReference type="EnsemblBacteria" id="ABC22279">
    <property type="protein sequence ID" value="ABC22279"/>
    <property type="gene ID" value="Rru_A1478"/>
</dbReference>
<keyword evidence="2" id="KW-0418">Kinase</keyword>